<dbReference type="GO" id="GO:0016887">
    <property type="term" value="F:ATP hydrolysis activity"/>
    <property type="evidence" value="ECO:0007669"/>
    <property type="project" value="InterPro"/>
</dbReference>
<keyword evidence="7 13" id="KW-0067">ATP-binding</keyword>
<dbReference type="NCBIfam" id="TIGR01494">
    <property type="entry name" value="ATPase_P-type"/>
    <property type="match status" value="1"/>
</dbReference>
<dbReference type="SFLD" id="SFLDG00002">
    <property type="entry name" value="C1.7:_P-type_atpase_like"/>
    <property type="match status" value="1"/>
</dbReference>
<dbReference type="InterPro" id="IPR023214">
    <property type="entry name" value="HAD_sf"/>
</dbReference>
<dbReference type="InterPro" id="IPR036412">
    <property type="entry name" value="HAD-like_sf"/>
</dbReference>
<dbReference type="Gene3D" id="2.70.150.10">
    <property type="entry name" value="Calcium-transporting ATPase, cytoplasmic transduction domain A"/>
    <property type="match status" value="1"/>
</dbReference>
<dbReference type="PRINTS" id="PR00941">
    <property type="entry name" value="CDATPASE"/>
</dbReference>
<reference evidence="15 16" key="1">
    <citation type="submission" date="2015-12" db="EMBL/GenBank/DDBJ databases">
        <title>Draft genome of Thermovenabulum gondwanense isolated from a red thermophilic microbial mat colonisisng an outflow channel of a bore well.</title>
        <authorList>
            <person name="Patel B.K."/>
        </authorList>
    </citation>
    <scope>NUCLEOTIDE SEQUENCE [LARGE SCALE GENOMIC DNA]</scope>
    <source>
        <strain evidence="15 16">R270</strain>
    </source>
</reference>
<keyword evidence="10 13" id="KW-0472">Membrane</keyword>
<dbReference type="NCBIfam" id="TIGR01512">
    <property type="entry name" value="ATPase-IB2_Cd"/>
    <property type="match status" value="1"/>
</dbReference>
<evidence type="ECO:0000256" key="7">
    <source>
        <dbReference type="ARBA" id="ARBA00022840"/>
    </source>
</evidence>
<organism evidence="15 16">
    <name type="scientific">Thermovenabulum gondwanense</name>
    <dbReference type="NCBI Taxonomy" id="520767"/>
    <lineage>
        <taxon>Bacteria</taxon>
        <taxon>Bacillati</taxon>
        <taxon>Bacillota</taxon>
        <taxon>Clostridia</taxon>
        <taxon>Thermosediminibacterales</taxon>
        <taxon>Thermosediminibacteraceae</taxon>
        <taxon>Thermovenabulum</taxon>
    </lineage>
</organism>
<dbReference type="PATRIC" id="fig|520767.4.peg.1332"/>
<comment type="subcellular location">
    <subcellularLocation>
        <location evidence="1">Cell membrane</location>
        <topology evidence="1">Multi-pass membrane protein</topology>
    </subcellularLocation>
</comment>
<dbReference type="InterPro" id="IPR001757">
    <property type="entry name" value="P_typ_ATPase"/>
</dbReference>
<dbReference type="InterPro" id="IPR036163">
    <property type="entry name" value="HMA_dom_sf"/>
</dbReference>
<feature type="transmembrane region" description="Helical" evidence="13">
    <location>
        <begin position="662"/>
        <end position="681"/>
    </location>
</feature>
<dbReference type="Pfam" id="PF00702">
    <property type="entry name" value="Hydrolase"/>
    <property type="match status" value="1"/>
</dbReference>
<dbReference type="PRINTS" id="PR00119">
    <property type="entry name" value="CATATPASE"/>
</dbReference>
<keyword evidence="13" id="KW-1003">Cell membrane</keyword>
<accession>A0A162MJ75</accession>
<evidence type="ECO:0000256" key="5">
    <source>
        <dbReference type="ARBA" id="ARBA00022723"/>
    </source>
</evidence>
<proteinExistence type="inferred from homology"/>
<evidence type="ECO:0000313" key="15">
    <source>
        <dbReference type="EMBL" id="KYO66346.1"/>
    </source>
</evidence>
<evidence type="ECO:0000256" key="13">
    <source>
        <dbReference type="RuleBase" id="RU362081"/>
    </source>
</evidence>
<dbReference type="InterPro" id="IPR023299">
    <property type="entry name" value="ATPase_P-typ_cyto_dom_N"/>
</dbReference>
<evidence type="ECO:0000256" key="8">
    <source>
        <dbReference type="ARBA" id="ARBA00022967"/>
    </source>
</evidence>
<keyword evidence="5 13" id="KW-0479">Metal-binding</keyword>
<dbReference type="SUPFAM" id="SSF56784">
    <property type="entry name" value="HAD-like"/>
    <property type="match status" value="1"/>
</dbReference>
<dbReference type="CDD" id="cd07548">
    <property type="entry name" value="P-type_ATPase-Cd_Zn_Co_like"/>
    <property type="match status" value="1"/>
</dbReference>
<evidence type="ECO:0000256" key="6">
    <source>
        <dbReference type="ARBA" id="ARBA00022741"/>
    </source>
</evidence>
<dbReference type="InterPro" id="IPR027256">
    <property type="entry name" value="P-typ_ATPase_IB"/>
</dbReference>
<dbReference type="FunFam" id="2.70.150.10:FF:000002">
    <property type="entry name" value="Copper-transporting ATPase 1, putative"/>
    <property type="match status" value="1"/>
</dbReference>
<dbReference type="STRING" id="520767.ATZ99_12280"/>
<dbReference type="CDD" id="cd00371">
    <property type="entry name" value="HMA"/>
    <property type="match status" value="1"/>
</dbReference>
<dbReference type="EMBL" id="LOHZ01000028">
    <property type="protein sequence ID" value="KYO66346.1"/>
    <property type="molecule type" value="Genomic_DNA"/>
</dbReference>
<evidence type="ECO:0000256" key="10">
    <source>
        <dbReference type="ARBA" id="ARBA00023136"/>
    </source>
</evidence>
<feature type="transmembrane region" description="Helical" evidence="13">
    <location>
        <begin position="355"/>
        <end position="380"/>
    </location>
</feature>
<dbReference type="InterPro" id="IPR008250">
    <property type="entry name" value="ATPase_P-typ_transduc_dom_A_sf"/>
</dbReference>
<dbReference type="GO" id="GO:0005886">
    <property type="term" value="C:plasma membrane"/>
    <property type="evidence" value="ECO:0007669"/>
    <property type="project" value="UniProtKB-SubCell"/>
</dbReference>
<dbReference type="PANTHER" id="PTHR48085">
    <property type="entry name" value="CADMIUM/ZINC-TRANSPORTING ATPASE HMA2-RELATED"/>
    <property type="match status" value="1"/>
</dbReference>
<evidence type="ECO:0000259" key="14">
    <source>
        <dbReference type="PROSITE" id="PS50846"/>
    </source>
</evidence>
<dbReference type="Pfam" id="PF00403">
    <property type="entry name" value="HMA"/>
    <property type="match status" value="1"/>
</dbReference>
<evidence type="ECO:0000256" key="12">
    <source>
        <dbReference type="ARBA" id="ARBA00049338"/>
    </source>
</evidence>
<dbReference type="GO" id="GO:0008551">
    <property type="term" value="F:P-type cadmium transporter activity"/>
    <property type="evidence" value="ECO:0007669"/>
    <property type="project" value="UniProtKB-EC"/>
</dbReference>
<dbReference type="SFLD" id="SFLDF00027">
    <property type="entry name" value="p-type_atpase"/>
    <property type="match status" value="1"/>
</dbReference>
<keyword evidence="15" id="KW-0378">Hydrolase</keyword>
<comment type="catalytic activity">
    <reaction evidence="12">
        <text>Cd(2+)(in) + ATP + H2O = Cd(2+)(out) + ADP + phosphate + H(+)</text>
        <dbReference type="Rhea" id="RHEA:12132"/>
        <dbReference type="ChEBI" id="CHEBI:15377"/>
        <dbReference type="ChEBI" id="CHEBI:15378"/>
        <dbReference type="ChEBI" id="CHEBI:30616"/>
        <dbReference type="ChEBI" id="CHEBI:43474"/>
        <dbReference type="ChEBI" id="CHEBI:48775"/>
        <dbReference type="ChEBI" id="CHEBI:456216"/>
        <dbReference type="EC" id="7.2.2.21"/>
    </reaction>
</comment>
<keyword evidence="6 13" id="KW-0547">Nucleotide-binding</keyword>
<feature type="transmembrane region" description="Helical" evidence="13">
    <location>
        <begin position="323"/>
        <end position="343"/>
    </location>
</feature>
<dbReference type="SFLD" id="SFLDS00003">
    <property type="entry name" value="Haloacid_Dehalogenase"/>
    <property type="match status" value="1"/>
</dbReference>
<keyword evidence="16" id="KW-1185">Reference proteome</keyword>
<feature type="transmembrane region" description="Helical" evidence="13">
    <location>
        <begin position="687"/>
        <end position="705"/>
    </location>
</feature>
<evidence type="ECO:0000256" key="2">
    <source>
        <dbReference type="ARBA" id="ARBA00006024"/>
    </source>
</evidence>
<feature type="domain" description="HMA" evidence="14">
    <location>
        <begin position="9"/>
        <end position="74"/>
    </location>
</feature>
<feature type="transmembrane region" description="Helical" evidence="13">
    <location>
        <begin position="99"/>
        <end position="117"/>
    </location>
</feature>
<evidence type="ECO:0000256" key="4">
    <source>
        <dbReference type="ARBA" id="ARBA00022692"/>
    </source>
</evidence>
<dbReference type="PROSITE" id="PS50846">
    <property type="entry name" value="HMA_2"/>
    <property type="match status" value="1"/>
</dbReference>
<keyword evidence="8" id="KW-1278">Translocase</keyword>
<sequence>MKEGAILKDRKELLLEGLTCPVCADKIEKRIKEIDFVENAVINLSGQILTLEIEDNGSYSKIKEEIEKIVKNYEPHVTVKEKGKKGEDLEEIRYYKSEIFLLLISILLFALTFIINLSGNIKIVIYLMIYIFAGKDVIKRFFKNILRGQIFDENSLMTIATLGAFAIKEFPEGVAVMLFYQIGEKIQERAVNSSRKSIKELMNIRPNYANLKINGNFIKVSPEKVKAGDIIAVGAGEKIPLDGIVVEGSSFIDTFSLTGEAIPKRVNPGDEVLSGCINKNGLLIIKVTRNYEESAVSKILDLVEQASFKKAQTENFITTFARYYTPAVVLLAVLIAIFPPLIFKDTSFSFWFYRALIFLVISCPCALVISIPLGFFAGLGRAAREGILIKGGNYLEALNFPEIVVFDKTGTLTKGVYEVTEVKTKNGFSPQKLLEFAALAEGFSNHPVALSLKKAYGKEIEGQKIERFEEIPGYGVKALVNGLELLVGNEKLLKKNNIDFYETENEEGITKVHVAVNGVYAGSIVISDEIREDSALTIKSLKEMGIKNIVMLTGDKPSAAAHISRILGIEEYYPELLPHQKVEKVEQLIKQKTKKGKLIFMGDGTNDAPVLMRSDIGISMGRLGSDAAIEASDVVLMEDKPYNLVKAIKIARITRKIVIENIALSLGFKLIILILGAFGHANMWEAVFADVGVALFAVLNSLRLLKIRI</sequence>
<dbReference type="SUPFAM" id="SSF81665">
    <property type="entry name" value="Calcium ATPase, transmembrane domain M"/>
    <property type="match status" value="1"/>
</dbReference>
<dbReference type="AlphaFoldDB" id="A0A162MJ75"/>
<dbReference type="SUPFAM" id="SSF81653">
    <property type="entry name" value="Calcium ATPase, transduction domain A"/>
    <property type="match status" value="1"/>
</dbReference>
<dbReference type="InterPro" id="IPR059000">
    <property type="entry name" value="ATPase_P-type_domA"/>
</dbReference>
<gene>
    <name evidence="15" type="primary">cadA</name>
    <name evidence="15" type="ORF">ATZ99_12280</name>
</gene>
<dbReference type="Gene3D" id="3.40.1110.10">
    <property type="entry name" value="Calcium-transporting ATPase, cytoplasmic domain N"/>
    <property type="match status" value="1"/>
</dbReference>
<dbReference type="InterPro" id="IPR018303">
    <property type="entry name" value="ATPase_P-typ_P_site"/>
</dbReference>
<comment type="caution">
    <text evidence="15">The sequence shown here is derived from an EMBL/GenBank/DDBJ whole genome shotgun (WGS) entry which is preliminary data.</text>
</comment>
<dbReference type="PROSITE" id="PS00154">
    <property type="entry name" value="ATPASE_E1_E2"/>
    <property type="match status" value="1"/>
</dbReference>
<evidence type="ECO:0000256" key="3">
    <source>
        <dbReference type="ARBA" id="ARBA00022539"/>
    </source>
</evidence>
<dbReference type="InterPro" id="IPR023298">
    <property type="entry name" value="ATPase_P-typ_TM_dom_sf"/>
</dbReference>
<evidence type="ECO:0000256" key="11">
    <source>
        <dbReference type="ARBA" id="ARBA00039103"/>
    </source>
</evidence>
<dbReference type="Gene3D" id="3.30.70.100">
    <property type="match status" value="1"/>
</dbReference>
<evidence type="ECO:0000256" key="1">
    <source>
        <dbReference type="ARBA" id="ARBA00004651"/>
    </source>
</evidence>
<dbReference type="InterPro" id="IPR044492">
    <property type="entry name" value="P_typ_ATPase_HD_dom"/>
</dbReference>
<dbReference type="InterPro" id="IPR051014">
    <property type="entry name" value="Cation_Transport_ATPase_IB"/>
</dbReference>
<keyword evidence="9 13" id="KW-1133">Transmembrane helix</keyword>
<evidence type="ECO:0000313" key="16">
    <source>
        <dbReference type="Proteomes" id="UP000075737"/>
    </source>
</evidence>
<dbReference type="GO" id="GO:0005524">
    <property type="term" value="F:ATP binding"/>
    <property type="evidence" value="ECO:0007669"/>
    <property type="project" value="UniProtKB-UniRule"/>
</dbReference>
<keyword evidence="4 13" id="KW-0812">Transmembrane</keyword>
<dbReference type="SUPFAM" id="SSF55008">
    <property type="entry name" value="HMA, heavy metal-associated domain"/>
    <property type="match status" value="1"/>
</dbReference>
<dbReference type="Pfam" id="PF00122">
    <property type="entry name" value="E1-E2_ATPase"/>
    <property type="match status" value="1"/>
</dbReference>
<dbReference type="NCBIfam" id="TIGR01525">
    <property type="entry name" value="ATPase-IB_hvy"/>
    <property type="match status" value="1"/>
</dbReference>
<dbReference type="InterPro" id="IPR006121">
    <property type="entry name" value="HMA_dom"/>
</dbReference>
<dbReference type="GO" id="GO:0046872">
    <property type="term" value="F:metal ion binding"/>
    <property type="evidence" value="ECO:0007669"/>
    <property type="project" value="UniProtKB-KW"/>
</dbReference>
<evidence type="ECO:0000256" key="9">
    <source>
        <dbReference type="ARBA" id="ARBA00022989"/>
    </source>
</evidence>
<dbReference type="EC" id="7.2.2.21" evidence="11"/>
<dbReference type="Gene3D" id="3.40.50.1000">
    <property type="entry name" value="HAD superfamily/HAD-like"/>
    <property type="match status" value="1"/>
</dbReference>
<keyword evidence="3" id="KW-0104">Cadmium</keyword>
<name>A0A162MJ75_9FIRM</name>
<comment type="similarity">
    <text evidence="2 13">Belongs to the cation transport ATPase (P-type) (TC 3.A.3) family. Type IB subfamily.</text>
</comment>
<protein>
    <recommendedName>
        <fullName evidence="11">Cd(2+)-exporting ATPase</fullName>
        <ecNumber evidence="11">7.2.2.21</ecNumber>
    </recommendedName>
</protein>
<dbReference type="PANTHER" id="PTHR48085:SF5">
    <property type="entry name" value="CADMIUM_ZINC-TRANSPORTING ATPASE HMA4-RELATED"/>
    <property type="match status" value="1"/>
</dbReference>
<dbReference type="Proteomes" id="UP000075737">
    <property type="component" value="Unassembled WGS sequence"/>
</dbReference>